<feature type="region of interest" description="Disordered" evidence="1">
    <location>
        <begin position="30"/>
        <end position="76"/>
    </location>
</feature>
<name>A0ABS3HU95_9ENTE</name>
<evidence type="ECO:0000313" key="5">
    <source>
        <dbReference type="Proteomes" id="UP000664857"/>
    </source>
</evidence>
<proteinExistence type="predicted"/>
<accession>A0ABS3HU95</accession>
<dbReference type="InterPro" id="IPR027994">
    <property type="entry name" value="WxL_dom"/>
</dbReference>
<comment type="caution">
    <text evidence="4">The sequence shown here is derived from an EMBL/GenBank/DDBJ whole genome shotgun (WGS) entry which is preliminary data.</text>
</comment>
<gene>
    <name evidence="4" type="ORF">DOK76_09610</name>
</gene>
<dbReference type="Proteomes" id="UP000664857">
    <property type="component" value="Unassembled WGS sequence"/>
</dbReference>
<feature type="domain" description="WxL" evidence="3">
    <location>
        <begin position="28"/>
        <end position="273"/>
    </location>
</feature>
<feature type="signal peptide" evidence="2">
    <location>
        <begin position="1"/>
        <end position="24"/>
    </location>
</feature>
<reference evidence="4 5" key="1">
    <citation type="submission" date="2021-03" db="EMBL/GenBank/DDBJ databases">
        <title>Enterococcal diversity collection.</title>
        <authorList>
            <person name="Gilmore M.S."/>
            <person name="Schwartzman J."/>
            <person name="Van Tyne D."/>
            <person name="Martin M."/>
            <person name="Earl A.M."/>
            <person name="Manson A.L."/>
            <person name="Straub T."/>
            <person name="Salamzade R."/>
            <person name="Saavedra J."/>
            <person name="Lebreton F."/>
            <person name="Prichula J."/>
            <person name="Schaufler K."/>
            <person name="Gaca A."/>
            <person name="Sgardioli B."/>
            <person name="Wagenaar J."/>
            <person name="Strong T."/>
        </authorList>
    </citation>
    <scope>NUCLEOTIDE SEQUENCE [LARGE SCALE GENOMIC DNA]</scope>
    <source>
        <strain evidence="4 5">DIV0080</strain>
    </source>
</reference>
<dbReference type="EMBL" id="JAFLVX010000024">
    <property type="protein sequence ID" value="MBO0477329.1"/>
    <property type="molecule type" value="Genomic_DNA"/>
</dbReference>
<feature type="compositionally biased region" description="Basic and acidic residues" evidence="1">
    <location>
        <begin position="30"/>
        <end position="42"/>
    </location>
</feature>
<dbReference type="RefSeq" id="WP_206967187.1">
    <property type="nucleotide sequence ID" value="NZ_JAFLVX010000024.1"/>
</dbReference>
<keyword evidence="5" id="KW-1185">Reference proteome</keyword>
<keyword evidence="2" id="KW-0732">Signal</keyword>
<feature type="chain" id="PRO_5045289778" evidence="2">
    <location>
        <begin position="25"/>
        <end position="274"/>
    </location>
</feature>
<sequence>MKKIVISTMLLSSLVLGTTLTANAENFEGKTKGDIQLKDGKGSEGGPDDPGDKTDPVDPEVPEEIDPPEDGGDKTEGALKFAYVPNLKFGDNNMIQAKGNAHYYARYTNVVIKETQQKEKRASFFQVDDVRGGAKGWKVSLANNGIFETPDKKYSMKANLYINDMTIRTNSGIAEKPTVKNDLVGTELSKYTKISTSDNSGVEIVTAVPGTGFGSWSVRIGSTGNPINQEVNNGSKQKEVEERNPAVMLEVLPGMKVTDSVYSTDLIWNLSDTI</sequence>
<dbReference type="Pfam" id="PF13731">
    <property type="entry name" value="WxL"/>
    <property type="match status" value="1"/>
</dbReference>
<feature type="compositionally biased region" description="Acidic residues" evidence="1">
    <location>
        <begin position="57"/>
        <end position="70"/>
    </location>
</feature>
<organism evidence="4 5">
    <name type="scientific">Candidatus Vagococcus giribetii</name>
    <dbReference type="NCBI Taxonomy" id="2230876"/>
    <lineage>
        <taxon>Bacteria</taxon>
        <taxon>Bacillati</taxon>
        <taxon>Bacillota</taxon>
        <taxon>Bacilli</taxon>
        <taxon>Lactobacillales</taxon>
        <taxon>Enterococcaceae</taxon>
        <taxon>Vagococcus</taxon>
    </lineage>
</organism>
<evidence type="ECO:0000256" key="2">
    <source>
        <dbReference type="SAM" id="SignalP"/>
    </source>
</evidence>
<evidence type="ECO:0000313" key="4">
    <source>
        <dbReference type="EMBL" id="MBO0477329.1"/>
    </source>
</evidence>
<evidence type="ECO:0000259" key="3">
    <source>
        <dbReference type="Pfam" id="PF13731"/>
    </source>
</evidence>
<protein>
    <submittedName>
        <fullName evidence="4">WxL domain-containing protein</fullName>
    </submittedName>
</protein>
<evidence type="ECO:0000256" key="1">
    <source>
        <dbReference type="SAM" id="MobiDB-lite"/>
    </source>
</evidence>